<comment type="subcellular location">
    <subcellularLocation>
        <location evidence="1">Cell membrane</location>
        <topology evidence="1">Multi-pass membrane protein</topology>
    </subcellularLocation>
</comment>
<evidence type="ECO:0000256" key="3">
    <source>
        <dbReference type="ARBA" id="ARBA00022475"/>
    </source>
</evidence>
<dbReference type="InterPro" id="IPR051085">
    <property type="entry name" value="MB_O-acyltransferase"/>
</dbReference>
<feature type="transmembrane region" description="Helical" evidence="8">
    <location>
        <begin position="362"/>
        <end position="379"/>
    </location>
</feature>
<dbReference type="Proteomes" id="UP000183047">
    <property type="component" value="Unassembled WGS sequence"/>
</dbReference>
<dbReference type="GO" id="GO:0016746">
    <property type="term" value="F:acyltransferase activity"/>
    <property type="evidence" value="ECO:0007669"/>
    <property type="project" value="UniProtKB-KW"/>
</dbReference>
<dbReference type="PIRSF" id="PIRSF016636">
    <property type="entry name" value="AlgI_DltB"/>
    <property type="match status" value="1"/>
</dbReference>
<keyword evidence="7 9" id="KW-0012">Acyltransferase</keyword>
<keyword evidence="4 8" id="KW-0812">Transmembrane</keyword>
<keyword evidence="10" id="KW-1185">Reference proteome</keyword>
<feature type="transmembrane region" description="Helical" evidence="8">
    <location>
        <begin position="110"/>
        <end position="131"/>
    </location>
</feature>
<dbReference type="AlphaFoldDB" id="A0A1G5D3E7"/>
<dbReference type="PIRSF" id="PIRSF500217">
    <property type="entry name" value="AlgI"/>
    <property type="match status" value="1"/>
</dbReference>
<dbReference type="InterPro" id="IPR028362">
    <property type="entry name" value="AlgI"/>
</dbReference>
<protein>
    <submittedName>
        <fullName evidence="9">D-alanyl-lipoteichoic acid acyltransferase DltB, MBOAT superfamily</fullName>
    </submittedName>
</protein>
<evidence type="ECO:0000256" key="4">
    <source>
        <dbReference type="ARBA" id="ARBA00022692"/>
    </source>
</evidence>
<keyword evidence="5 8" id="KW-1133">Transmembrane helix</keyword>
<accession>A0A1G5D3E7</accession>
<feature type="transmembrane region" description="Helical" evidence="8">
    <location>
        <begin position="449"/>
        <end position="470"/>
    </location>
</feature>
<dbReference type="PANTHER" id="PTHR13285">
    <property type="entry name" value="ACYLTRANSFERASE"/>
    <property type="match status" value="1"/>
</dbReference>
<feature type="transmembrane region" description="Helical" evidence="8">
    <location>
        <begin position="191"/>
        <end position="212"/>
    </location>
</feature>
<keyword evidence="6 7" id="KW-0472">Membrane</keyword>
<evidence type="ECO:0000256" key="8">
    <source>
        <dbReference type="SAM" id="Phobius"/>
    </source>
</evidence>
<dbReference type="InterPro" id="IPR004299">
    <property type="entry name" value="MBOAT_fam"/>
</dbReference>
<feature type="transmembrane region" description="Helical" evidence="8">
    <location>
        <begin position="71"/>
        <end position="90"/>
    </location>
</feature>
<dbReference type="RefSeq" id="WP_074462020.1">
    <property type="nucleotide sequence ID" value="NZ_FMUR01000007.1"/>
</dbReference>
<evidence type="ECO:0000256" key="2">
    <source>
        <dbReference type="ARBA" id="ARBA00010323"/>
    </source>
</evidence>
<evidence type="ECO:0000313" key="9">
    <source>
        <dbReference type="EMBL" id="SCY09273.1"/>
    </source>
</evidence>
<keyword evidence="3 7" id="KW-1003">Cell membrane</keyword>
<name>A0A1G5D3E7_9FIRM</name>
<evidence type="ECO:0000256" key="1">
    <source>
        <dbReference type="ARBA" id="ARBA00004651"/>
    </source>
</evidence>
<dbReference type="OrthoDB" id="9805788at2"/>
<evidence type="ECO:0000256" key="5">
    <source>
        <dbReference type="ARBA" id="ARBA00022989"/>
    </source>
</evidence>
<dbReference type="GO" id="GO:0042121">
    <property type="term" value="P:alginic acid biosynthetic process"/>
    <property type="evidence" value="ECO:0007669"/>
    <property type="project" value="InterPro"/>
</dbReference>
<evidence type="ECO:0000256" key="7">
    <source>
        <dbReference type="PIRNR" id="PIRNR016636"/>
    </source>
</evidence>
<dbReference type="GO" id="GO:0005886">
    <property type="term" value="C:plasma membrane"/>
    <property type="evidence" value="ECO:0007669"/>
    <property type="project" value="UniProtKB-SubCell"/>
</dbReference>
<dbReference type="InterPro" id="IPR024194">
    <property type="entry name" value="Ac/AlaTfrase_AlgI/DltB"/>
</dbReference>
<keyword evidence="7 9" id="KW-0808">Transferase</keyword>
<dbReference type="EMBL" id="FMUR01000007">
    <property type="protein sequence ID" value="SCY09273.1"/>
    <property type="molecule type" value="Genomic_DNA"/>
</dbReference>
<dbReference type="Pfam" id="PF03062">
    <property type="entry name" value="MBOAT"/>
    <property type="match status" value="1"/>
</dbReference>
<comment type="similarity">
    <text evidence="2 7">Belongs to the membrane-bound acyltransferase family.</text>
</comment>
<gene>
    <name evidence="9" type="ORF">SAMN02910451_01375</name>
</gene>
<feature type="transmembrane region" description="Helical" evidence="8">
    <location>
        <begin position="417"/>
        <end position="437"/>
    </location>
</feature>
<feature type="transmembrane region" description="Helical" evidence="8">
    <location>
        <begin position="323"/>
        <end position="341"/>
    </location>
</feature>
<proteinExistence type="inferred from homology"/>
<feature type="transmembrane region" description="Helical" evidence="8">
    <location>
        <begin position="143"/>
        <end position="162"/>
    </location>
</feature>
<feature type="transmembrane region" description="Helical" evidence="8">
    <location>
        <begin position="28"/>
        <end position="59"/>
    </location>
</feature>
<evidence type="ECO:0000313" key="10">
    <source>
        <dbReference type="Proteomes" id="UP000183047"/>
    </source>
</evidence>
<sequence length="483" mass="55027">MSFISFAFMVFLPCAVLCNFIVPIKYRYIWLLIASMIFYSTAGLGAVIILVLSMLSVYATGISLGKNKTKLIFLLCLIFNLGILFVFKYFNFFMQILGIATDGEYGNIQLTNIIIPLGLSFYILKAVGYLIDVYRGDIEPEKNFLKLALFVSFFPQIVAGPIERAGNMLEQFDNPKPIDFDRFRNGFLQVLWGYFLKLVVAERLAIFVNVVFDTDQTIRGAVAFVAIVFYTFEIYADFAGYSHIAIGIARILGIDVMKNFESPYLARSIAEFWRRWHVSLSSWFRDYLYIPLGGNRKGTFRKYLNILIVFTVSGLWHGADFTFLAWGLIHGIYQVIGSIVTPVRDKITKTFNIGRASFSHRIVKTAGTFILVAYAWVFFRADDIMQALRIIENSFAFTPWKFVDGSMYQFGLTRGNFLLGALGILLIIIVDLVNSRGIVIREKILCQGLWLRWIIMIVGILVTVVCGIWGPGYDVSDFIYKQF</sequence>
<organism evidence="9 10">
    <name type="scientific">Butyrivibrio hungatei</name>
    <dbReference type="NCBI Taxonomy" id="185008"/>
    <lineage>
        <taxon>Bacteria</taxon>
        <taxon>Bacillati</taxon>
        <taxon>Bacillota</taxon>
        <taxon>Clostridia</taxon>
        <taxon>Lachnospirales</taxon>
        <taxon>Lachnospiraceae</taxon>
        <taxon>Butyrivibrio</taxon>
    </lineage>
</organism>
<reference evidence="10" key="1">
    <citation type="submission" date="2016-10" db="EMBL/GenBank/DDBJ databases">
        <authorList>
            <person name="Varghese N."/>
            <person name="Submissions S."/>
        </authorList>
    </citation>
    <scope>NUCLEOTIDE SEQUENCE [LARGE SCALE GENOMIC DNA]</scope>
    <source>
        <strain evidence="10">XBD2006</strain>
    </source>
</reference>
<evidence type="ECO:0000256" key="6">
    <source>
        <dbReference type="ARBA" id="ARBA00023136"/>
    </source>
</evidence>
<dbReference type="PANTHER" id="PTHR13285:SF18">
    <property type="entry name" value="PROTEIN-CYSTEINE N-PALMITOYLTRANSFERASE RASP"/>
    <property type="match status" value="1"/>
</dbReference>